<evidence type="ECO:0000259" key="1">
    <source>
        <dbReference type="PROSITE" id="PS50879"/>
    </source>
</evidence>
<dbReference type="GO" id="GO:0004523">
    <property type="term" value="F:RNA-DNA hybrid ribonuclease activity"/>
    <property type="evidence" value="ECO:0007669"/>
    <property type="project" value="InterPro"/>
</dbReference>
<dbReference type="InterPro" id="IPR036397">
    <property type="entry name" value="RNaseH_sf"/>
</dbReference>
<dbReference type="WBParaSite" id="HNAJ_0001087701-mRNA-1">
    <property type="protein sequence ID" value="HNAJ_0001087701-mRNA-1"/>
    <property type="gene ID" value="HNAJ_0001087701"/>
</dbReference>
<dbReference type="Proteomes" id="UP000278807">
    <property type="component" value="Unassembled WGS sequence"/>
</dbReference>
<evidence type="ECO:0000313" key="4">
    <source>
        <dbReference type="WBParaSite" id="HNAJ_0001087701-mRNA-1"/>
    </source>
</evidence>
<sequence length="122" mass="14355">MVLQWVHGHCGIKGNELADTLGKKGTTILQYMGRPMPFHSMTTLIRREFHTLKCYEIKARTKEKQWTVTLSDIAGWPRIEPVAEFRQSTGRDCLQIIFTDREYTLNPHTLYVTYRRKWRGPT</sequence>
<reference evidence="4" key="1">
    <citation type="submission" date="2017-02" db="UniProtKB">
        <authorList>
            <consortium name="WormBaseParasite"/>
        </authorList>
    </citation>
    <scope>IDENTIFICATION</scope>
</reference>
<dbReference type="EMBL" id="UZAE01013261">
    <property type="protein sequence ID" value="VDO08995.1"/>
    <property type="molecule type" value="Genomic_DNA"/>
</dbReference>
<feature type="domain" description="RNase H type-1" evidence="1">
    <location>
        <begin position="1"/>
        <end position="27"/>
    </location>
</feature>
<keyword evidence="3" id="KW-1185">Reference proteome</keyword>
<dbReference type="InterPro" id="IPR002156">
    <property type="entry name" value="RNaseH_domain"/>
</dbReference>
<dbReference type="AlphaFoldDB" id="A0A0R3TT57"/>
<dbReference type="GO" id="GO:0003676">
    <property type="term" value="F:nucleic acid binding"/>
    <property type="evidence" value="ECO:0007669"/>
    <property type="project" value="InterPro"/>
</dbReference>
<accession>A0A0R3TT57</accession>
<evidence type="ECO:0000313" key="3">
    <source>
        <dbReference type="Proteomes" id="UP000278807"/>
    </source>
</evidence>
<dbReference type="Gene3D" id="3.30.420.10">
    <property type="entry name" value="Ribonuclease H-like superfamily/Ribonuclease H"/>
    <property type="match status" value="1"/>
</dbReference>
<protein>
    <submittedName>
        <fullName evidence="4">RNase H type-1 domain-containing protein</fullName>
    </submittedName>
</protein>
<gene>
    <name evidence="2" type="ORF">HNAJ_LOCUS10872</name>
</gene>
<proteinExistence type="predicted"/>
<dbReference type="OrthoDB" id="3549410at2759"/>
<evidence type="ECO:0000313" key="2">
    <source>
        <dbReference type="EMBL" id="VDO08995.1"/>
    </source>
</evidence>
<name>A0A0R3TT57_RODNA</name>
<dbReference type="InterPro" id="IPR012337">
    <property type="entry name" value="RNaseH-like_sf"/>
</dbReference>
<organism evidence="4">
    <name type="scientific">Rodentolepis nana</name>
    <name type="common">Dwarf tapeworm</name>
    <name type="synonym">Hymenolepis nana</name>
    <dbReference type="NCBI Taxonomy" id="102285"/>
    <lineage>
        <taxon>Eukaryota</taxon>
        <taxon>Metazoa</taxon>
        <taxon>Spiralia</taxon>
        <taxon>Lophotrochozoa</taxon>
        <taxon>Platyhelminthes</taxon>
        <taxon>Cestoda</taxon>
        <taxon>Eucestoda</taxon>
        <taxon>Cyclophyllidea</taxon>
        <taxon>Hymenolepididae</taxon>
        <taxon>Rodentolepis</taxon>
    </lineage>
</organism>
<reference evidence="2 3" key="2">
    <citation type="submission" date="2018-11" db="EMBL/GenBank/DDBJ databases">
        <authorList>
            <consortium name="Pathogen Informatics"/>
        </authorList>
    </citation>
    <scope>NUCLEOTIDE SEQUENCE [LARGE SCALE GENOMIC DNA]</scope>
</reference>
<dbReference type="SUPFAM" id="SSF53098">
    <property type="entry name" value="Ribonuclease H-like"/>
    <property type="match status" value="1"/>
</dbReference>
<dbReference type="PROSITE" id="PS50879">
    <property type="entry name" value="RNASE_H_1"/>
    <property type="match status" value="1"/>
</dbReference>